<evidence type="ECO:0000256" key="10">
    <source>
        <dbReference type="PROSITE-ProRule" id="PRU00169"/>
    </source>
</evidence>
<dbReference type="GO" id="GO:0000156">
    <property type="term" value="F:phosphorelay response regulator activity"/>
    <property type="evidence" value="ECO:0007669"/>
    <property type="project" value="TreeGrafter"/>
</dbReference>
<dbReference type="Gene3D" id="6.10.250.690">
    <property type="match status" value="1"/>
</dbReference>
<evidence type="ECO:0000256" key="4">
    <source>
        <dbReference type="ARBA" id="ARBA00023012"/>
    </source>
</evidence>
<evidence type="ECO:0000256" key="2">
    <source>
        <dbReference type="ARBA" id="ARBA00022490"/>
    </source>
</evidence>
<dbReference type="Pfam" id="PF00072">
    <property type="entry name" value="Response_reg"/>
    <property type="match status" value="1"/>
</dbReference>
<feature type="domain" description="OmpR/PhoB-type" evidence="13">
    <location>
        <begin position="180"/>
        <end position="278"/>
    </location>
</feature>
<evidence type="ECO:0000256" key="7">
    <source>
        <dbReference type="ARBA" id="ARBA00023163"/>
    </source>
</evidence>
<comment type="subcellular location">
    <subcellularLocation>
        <location evidence="1">Cytoplasm</location>
    </subcellularLocation>
</comment>
<organism evidence="14 15">
    <name type="scientific">Mycobacteroides salmoniphilum</name>
    <dbReference type="NCBI Taxonomy" id="404941"/>
    <lineage>
        <taxon>Bacteria</taxon>
        <taxon>Bacillati</taxon>
        <taxon>Actinomycetota</taxon>
        <taxon>Actinomycetes</taxon>
        <taxon>Mycobacteriales</taxon>
        <taxon>Mycobacteriaceae</taxon>
        <taxon>Mycobacteroides</taxon>
    </lineage>
</organism>
<dbReference type="FunFam" id="1.10.10.10:FF:000005">
    <property type="entry name" value="Two-component system response regulator"/>
    <property type="match status" value="1"/>
</dbReference>
<dbReference type="CDD" id="cd17627">
    <property type="entry name" value="REC_OmpR_PrrA-like"/>
    <property type="match status" value="1"/>
</dbReference>
<dbReference type="SMART" id="SM00448">
    <property type="entry name" value="REC"/>
    <property type="match status" value="1"/>
</dbReference>
<evidence type="ECO:0000313" key="14">
    <source>
        <dbReference type="EMBL" id="TDZ77482.1"/>
    </source>
</evidence>
<evidence type="ECO:0000256" key="6">
    <source>
        <dbReference type="ARBA" id="ARBA00023125"/>
    </source>
</evidence>
<feature type="domain" description="Response regulatory" evidence="12">
    <location>
        <begin position="55"/>
        <end position="169"/>
    </location>
</feature>
<feature type="DNA-binding region" description="OmpR/PhoB-type" evidence="11">
    <location>
        <begin position="180"/>
        <end position="278"/>
    </location>
</feature>
<accession>A0A4R8RZR3</accession>
<evidence type="ECO:0000313" key="15">
    <source>
        <dbReference type="Proteomes" id="UP000295117"/>
    </source>
</evidence>
<dbReference type="SMART" id="SM00862">
    <property type="entry name" value="Trans_reg_C"/>
    <property type="match status" value="1"/>
</dbReference>
<keyword evidence="2" id="KW-0963">Cytoplasm</keyword>
<evidence type="ECO:0000256" key="3">
    <source>
        <dbReference type="ARBA" id="ARBA00022553"/>
    </source>
</evidence>
<comment type="function">
    <text evidence="8">Member of the two-component regulatory system PrrB/PrrA that is involved specifically in early intracellular multiplication of Mycobacterium and is essential for its viability. Upon phosphorylation by PrrB, functions as a transcription regulator by direct binding to promoter regions of target genes to positively regulate their expression. Autoregulates its own expression.</text>
</comment>
<evidence type="ECO:0000256" key="8">
    <source>
        <dbReference type="ARBA" id="ARBA00059187"/>
    </source>
</evidence>
<feature type="modified residue" description="4-aspartylphosphate" evidence="10">
    <location>
        <position position="104"/>
    </location>
</feature>
<dbReference type="InterPro" id="IPR001867">
    <property type="entry name" value="OmpR/PhoB-type_DNA-bd"/>
</dbReference>
<keyword evidence="5" id="KW-0805">Transcription regulation</keyword>
<proteinExistence type="predicted"/>
<evidence type="ECO:0000256" key="1">
    <source>
        <dbReference type="ARBA" id="ARBA00004496"/>
    </source>
</evidence>
<dbReference type="GO" id="GO:0006355">
    <property type="term" value="P:regulation of DNA-templated transcription"/>
    <property type="evidence" value="ECO:0007669"/>
    <property type="project" value="InterPro"/>
</dbReference>
<evidence type="ECO:0000256" key="5">
    <source>
        <dbReference type="ARBA" id="ARBA00023015"/>
    </source>
</evidence>
<sequence>MGRRIISFHDTGDSRDRTGVGRWKVLSVTSGKMAGMPDGLRASGSSPDAGHASPRVLVVDDDADVLASLERGLRLSGFEVNTASDGAEALRSATEHRPDAIVLDINMPVLDGVSVVTALRAMDNDVPVCVLSARTSVDDRVAGLEAGADDYLTKPFVLAELVARVKALLRRRGSVATSSTETITVGPLEVEIPGRRARINGVEVDLTKREFDLLAVLAEHKTAVLSRAQLLELVWGYDFAADTNVVDVFIGYLRRKLETSGAPRLLHTVRGVGFVLRSQ</sequence>
<dbReference type="Proteomes" id="UP000295117">
    <property type="component" value="Unassembled WGS sequence"/>
</dbReference>
<evidence type="ECO:0000259" key="13">
    <source>
        <dbReference type="PROSITE" id="PS51755"/>
    </source>
</evidence>
<reference evidence="14 15" key="1">
    <citation type="journal article" date="2019" name="Sci. Rep.">
        <title>Extended insight into the Mycobacterium chelonae-abscessus complex through whole genome sequencing of Mycobacterium salmoniphilum outbreak and Mycobacterium salmoniphilum-like strains.</title>
        <authorList>
            <person name="Behra P.R.K."/>
            <person name="Das S."/>
            <person name="Pettersson B.M.F."/>
            <person name="Shirreff L."/>
            <person name="DuCote T."/>
            <person name="Jacobsson K.G."/>
            <person name="Ennis D.G."/>
            <person name="Kirsebom L.A."/>
        </authorList>
    </citation>
    <scope>NUCLEOTIDE SEQUENCE [LARGE SCALE GENOMIC DNA]</scope>
    <source>
        <strain evidence="14 15">DE 4585</strain>
    </source>
</reference>
<dbReference type="GO" id="GO:0000976">
    <property type="term" value="F:transcription cis-regulatory region binding"/>
    <property type="evidence" value="ECO:0007669"/>
    <property type="project" value="TreeGrafter"/>
</dbReference>
<keyword evidence="3 10" id="KW-0597">Phosphoprotein</keyword>
<dbReference type="InterPro" id="IPR039420">
    <property type="entry name" value="WalR-like"/>
</dbReference>
<dbReference type="Pfam" id="PF00486">
    <property type="entry name" value="Trans_reg_C"/>
    <property type="match status" value="1"/>
</dbReference>
<evidence type="ECO:0000256" key="11">
    <source>
        <dbReference type="PROSITE-ProRule" id="PRU01091"/>
    </source>
</evidence>
<dbReference type="PANTHER" id="PTHR48111">
    <property type="entry name" value="REGULATOR OF RPOS"/>
    <property type="match status" value="1"/>
</dbReference>
<comment type="caution">
    <text evidence="14">The sequence shown here is derived from an EMBL/GenBank/DDBJ whole genome shotgun (WGS) entry which is preliminary data.</text>
</comment>
<keyword evidence="6 11" id="KW-0238">DNA-binding</keyword>
<dbReference type="GO" id="GO:0032993">
    <property type="term" value="C:protein-DNA complex"/>
    <property type="evidence" value="ECO:0007669"/>
    <property type="project" value="TreeGrafter"/>
</dbReference>
<dbReference type="InterPro" id="IPR001789">
    <property type="entry name" value="Sig_transdc_resp-reg_receiver"/>
</dbReference>
<evidence type="ECO:0000259" key="12">
    <source>
        <dbReference type="PROSITE" id="PS50110"/>
    </source>
</evidence>
<gene>
    <name evidence="14" type="primary">prrA_2</name>
    <name evidence="14" type="ORF">DE4585_04877</name>
</gene>
<dbReference type="PANTHER" id="PTHR48111:SF22">
    <property type="entry name" value="REGULATOR OF RPOS"/>
    <property type="match status" value="1"/>
</dbReference>
<dbReference type="SUPFAM" id="SSF52172">
    <property type="entry name" value="CheY-like"/>
    <property type="match status" value="1"/>
</dbReference>
<dbReference type="CDD" id="cd00383">
    <property type="entry name" value="trans_reg_C"/>
    <property type="match status" value="1"/>
</dbReference>
<dbReference type="AlphaFoldDB" id="A0A4R8RZR3"/>
<name>A0A4R8RZR3_9MYCO</name>
<evidence type="ECO:0000256" key="9">
    <source>
        <dbReference type="ARBA" id="ARBA00071784"/>
    </source>
</evidence>
<dbReference type="InterPro" id="IPR011006">
    <property type="entry name" value="CheY-like_superfamily"/>
</dbReference>
<protein>
    <recommendedName>
        <fullName evidence="9">Transcriptional regulatory protein PrrA</fullName>
    </recommendedName>
</protein>
<dbReference type="EMBL" id="PECH01000010">
    <property type="protein sequence ID" value="TDZ77482.1"/>
    <property type="molecule type" value="Genomic_DNA"/>
</dbReference>
<dbReference type="GO" id="GO:0005829">
    <property type="term" value="C:cytosol"/>
    <property type="evidence" value="ECO:0007669"/>
    <property type="project" value="TreeGrafter"/>
</dbReference>
<dbReference type="Gene3D" id="1.10.10.10">
    <property type="entry name" value="Winged helix-like DNA-binding domain superfamily/Winged helix DNA-binding domain"/>
    <property type="match status" value="1"/>
</dbReference>
<dbReference type="FunFam" id="3.40.50.2300:FF:000103">
    <property type="entry name" value="DNA-binding response regulator PrrA"/>
    <property type="match status" value="1"/>
</dbReference>
<keyword evidence="7" id="KW-0804">Transcription</keyword>
<dbReference type="Gene3D" id="3.40.50.2300">
    <property type="match status" value="1"/>
</dbReference>
<dbReference type="InterPro" id="IPR036388">
    <property type="entry name" value="WH-like_DNA-bd_sf"/>
</dbReference>
<dbReference type="PROSITE" id="PS50110">
    <property type="entry name" value="RESPONSE_REGULATORY"/>
    <property type="match status" value="1"/>
</dbReference>
<dbReference type="PROSITE" id="PS51755">
    <property type="entry name" value="OMPR_PHOB"/>
    <property type="match status" value="1"/>
</dbReference>
<keyword evidence="4" id="KW-0902">Two-component regulatory system</keyword>